<accession>A0A5S6Q9C8</accession>
<dbReference type="PANTHER" id="PTHR20982">
    <property type="entry name" value="RIBOSOME RECYCLING FACTOR"/>
    <property type="match status" value="1"/>
</dbReference>
<dbReference type="PANTHER" id="PTHR20982:SF3">
    <property type="entry name" value="MITOCHONDRIAL RIBOSOME RECYCLING FACTOR PSEUDO 1"/>
    <property type="match status" value="1"/>
</dbReference>
<dbReference type="GO" id="GO:0006412">
    <property type="term" value="P:translation"/>
    <property type="evidence" value="ECO:0007669"/>
    <property type="project" value="UniProtKB-KW"/>
</dbReference>
<keyword evidence="6" id="KW-1185">Reference proteome</keyword>
<dbReference type="Gene3D" id="3.30.1360.40">
    <property type="match status" value="1"/>
</dbReference>
<dbReference type="GO" id="GO:0043023">
    <property type="term" value="F:ribosomal large subunit binding"/>
    <property type="evidence" value="ECO:0007669"/>
    <property type="project" value="TreeGrafter"/>
</dbReference>
<sequence>MWAWRVGPTLRRMGAPSNDVARTVHICSLKLAIDKGGKKRRVIRLDDKDAQQYIDVAGMSAEMDAELTKLKDQYRQQLSMQNVLRAFETLQVKPPGSKELVPLNTIAQITLKNPRMAIINLASAPEAIKAVTEAIDKSGMDVGYQQQSNLLYVPIPRPSKEKRENMAKNAKLLCNQCHDRLRTIMRSYEIKIRYRKDEIPRDVYTSVLHYVEETMRSYAHKGELLMAAKQSELLGDAK</sequence>
<evidence type="ECO:0000256" key="1">
    <source>
        <dbReference type="ARBA" id="ARBA00005912"/>
    </source>
</evidence>
<dbReference type="InterPro" id="IPR036191">
    <property type="entry name" value="RRF_sf"/>
</dbReference>
<proteinExistence type="inferred from homology"/>
<reference evidence="6" key="1">
    <citation type="submission" date="2013-11" db="EMBL/GenBank/DDBJ databases">
        <authorList>
            <person name="Aslett M."/>
        </authorList>
    </citation>
    <scope>NUCLEOTIDE SEQUENCE [LARGE SCALE GENOMIC DNA]</scope>
    <source>
        <strain evidence="6">Edinburgh</strain>
    </source>
</reference>
<comment type="similarity">
    <text evidence="1">Belongs to the RRF family.</text>
</comment>
<evidence type="ECO:0000256" key="3">
    <source>
        <dbReference type="ARBA" id="ARBA00022917"/>
    </source>
</evidence>
<evidence type="ECO:0000259" key="5">
    <source>
        <dbReference type="Pfam" id="PF01765"/>
    </source>
</evidence>
<evidence type="ECO:0000256" key="4">
    <source>
        <dbReference type="ARBA" id="ARBA00033107"/>
    </source>
</evidence>
<dbReference type="InterPro" id="IPR002661">
    <property type="entry name" value="Ribosome_recyc_fac"/>
</dbReference>
<dbReference type="GO" id="GO:0005739">
    <property type="term" value="C:mitochondrion"/>
    <property type="evidence" value="ECO:0007669"/>
    <property type="project" value="TreeGrafter"/>
</dbReference>
<dbReference type="Gene3D" id="1.10.132.20">
    <property type="entry name" value="Ribosome-recycling factor"/>
    <property type="match status" value="1"/>
</dbReference>
<reference evidence="6" key="2">
    <citation type="submission" date="2014-03" db="EMBL/GenBank/DDBJ databases">
        <title>The whipworm genome and dual-species transcriptomics of an intimate host-pathogen interaction.</title>
        <authorList>
            <person name="Foth B.J."/>
            <person name="Tsai I.J."/>
            <person name="Reid A.J."/>
            <person name="Bancroft A.J."/>
            <person name="Nichol S."/>
            <person name="Tracey A."/>
            <person name="Holroyd N."/>
            <person name="Cotton J.A."/>
            <person name="Stanley E.J."/>
            <person name="Zarowiecki M."/>
            <person name="Liu J.Z."/>
            <person name="Huckvale T."/>
            <person name="Cooper P.J."/>
            <person name="Grencis R.K."/>
            <person name="Berriman M."/>
        </authorList>
    </citation>
    <scope>NUCLEOTIDE SEQUENCE [LARGE SCALE GENOMIC DNA]</scope>
    <source>
        <strain evidence="6">Edinburgh</strain>
    </source>
</reference>
<protein>
    <recommendedName>
        <fullName evidence="2">Ribosome-recycling factor, mitochondrial</fullName>
    </recommendedName>
    <alternativeName>
        <fullName evidence="4">Ribosome-releasing factor, mitochondrial</fullName>
    </alternativeName>
</protein>
<dbReference type="SUPFAM" id="SSF55194">
    <property type="entry name" value="Ribosome recycling factor, RRF"/>
    <property type="match status" value="1"/>
</dbReference>
<reference evidence="7" key="3">
    <citation type="submission" date="2019-12" db="UniProtKB">
        <authorList>
            <consortium name="WormBaseParasite"/>
        </authorList>
    </citation>
    <scope>IDENTIFICATION</scope>
</reference>
<dbReference type="Pfam" id="PF01765">
    <property type="entry name" value="RRF"/>
    <property type="match status" value="1"/>
</dbReference>
<feature type="domain" description="Ribosome recycling factor" evidence="5">
    <location>
        <begin position="79"/>
        <end position="234"/>
    </location>
</feature>
<organism evidence="6 7">
    <name type="scientific">Trichuris muris</name>
    <name type="common">Mouse whipworm</name>
    <dbReference type="NCBI Taxonomy" id="70415"/>
    <lineage>
        <taxon>Eukaryota</taxon>
        <taxon>Metazoa</taxon>
        <taxon>Ecdysozoa</taxon>
        <taxon>Nematoda</taxon>
        <taxon>Enoplea</taxon>
        <taxon>Dorylaimia</taxon>
        <taxon>Trichinellida</taxon>
        <taxon>Trichuridae</taxon>
        <taxon>Trichuris</taxon>
    </lineage>
</organism>
<dbReference type="InterPro" id="IPR023584">
    <property type="entry name" value="Ribosome_recyc_fac_dom"/>
</dbReference>
<keyword evidence="3" id="KW-0648">Protein biosynthesis</keyword>
<dbReference type="AlphaFoldDB" id="A0A5S6Q9C8"/>
<evidence type="ECO:0000313" key="6">
    <source>
        <dbReference type="Proteomes" id="UP000046395"/>
    </source>
</evidence>
<dbReference type="WBParaSite" id="TMUE_1000003685.1">
    <property type="protein sequence ID" value="TMUE_1000003685.1"/>
    <property type="gene ID" value="WBGene00287682"/>
</dbReference>
<name>A0A5S6Q9C8_TRIMR</name>
<evidence type="ECO:0000256" key="2">
    <source>
        <dbReference type="ARBA" id="ARBA00020581"/>
    </source>
</evidence>
<dbReference type="STRING" id="70415.A0A5S6Q9C8"/>
<dbReference type="WBParaSite" id="TMUE_1000003685.2">
    <property type="protein sequence ID" value="TMUE_1000003685.2"/>
    <property type="gene ID" value="WBGene00287682"/>
</dbReference>
<dbReference type="Proteomes" id="UP000046395">
    <property type="component" value="Unassembled WGS sequence"/>
</dbReference>
<evidence type="ECO:0000313" key="7">
    <source>
        <dbReference type="WBParaSite" id="TMUE_1000003685.1"/>
    </source>
</evidence>